<evidence type="ECO:0000313" key="1">
    <source>
        <dbReference type="EMBL" id="KKM64903.1"/>
    </source>
</evidence>
<gene>
    <name evidence="1" type="ORF">LCGC14_1496750</name>
</gene>
<organism evidence="1">
    <name type="scientific">marine sediment metagenome</name>
    <dbReference type="NCBI Taxonomy" id="412755"/>
    <lineage>
        <taxon>unclassified sequences</taxon>
        <taxon>metagenomes</taxon>
        <taxon>ecological metagenomes</taxon>
    </lineage>
</organism>
<dbReference type="AlphaFoldDB" id="A0A0F9J5U8"/>
<accession>A0A0F9J5U8</accession>
<comment type="caution">
    <text evidence="1">The sequence shown here is derived from an EMBL/GenBank/DDBJ whole genome shotgun (WGS) entry which is preliminary data.</text>
</comment>
<feature type="non-terminal residue" evidence="1">
    <location>
        <position position="1"/>
    </location>
</feature>
<reference evidence="1" key="1">
    <citation type="journal article" date="2015" name="Nature">
        <title>Complex archaea that bridge the gap between prokaryotes and eukaryotes.</title>
        <authorList>
            <person name="Spang A."/>
            <person name="Saw J.H."/>
            <person name="Jorgensen S.L."/>
            <person name="Zaremba-Niedzwiedzka K."/>
            <person name="Martijn J."/>
            <person name="Lind A.E."/>
            <person name="van Eijk R."/>
            <person name="Schleper C."/>
            <person name="Guy L."/>
            <person name="Ettema T.J."/>
        </authorList>
    </citation>
    <scope>NUCLEOTIDE SEQUENCE</scope>
</reference>
<dbReference type="EMBL" id="LAZR01010816">
    <property type="protein sequence ID" value="KKM64903.1"/>
    <property type="molecule type" value="Genomic_DNA"/>
</dbReference>
<proteinExistence type="predicted"/>
<sequence>LDKAHGKKLIVFNAKESLEKLRKISATLSSKKYDFILISTKIKEGLEELKNKLFHSFEKIRVFTKEPGKEKSEEMDRFGLIDL</sequence>
<protein>
    <submittedName>
        <fullName evidence="1">Uncharacterized protein</fullName>
    </submittedName>
</protein>
<name>A0A0F9J5U8_9ZZZZ</name>